<name>A0A218XMY7_PUNGR</name>
<dbReference type="RefSeq" id="XP_031397666.1">
    <property type="nucleotide sequence ID" value="XM_031541806.1"/>
</dbReference>
<feature type="transmembrane region" description="Helical" evidence="7">
    <location>
        <begin position="363"/>
        <end position="389"/>
    </location>
</feature>
<dbReference type="Proteomes" id="UP000197138">
    <property type="component" value="Unassembled WGS sequence"/>
</dbReference>
<dbReference type="Pfam" id="PF01554">
    <property type="entry name" value="MatE"/>
    <property type="match status" value="2"/>
</dbReference>
<dbReference type="EMBL" id="MTKT01001085">
    <property type="protein sequence ID" value="OWM86347.1"/>
    <property type="molecule type" value="Genomic_DNA"/>
</dbReference>
<keyword evidence="3" id="KW-0813">Transport</keyword>
<dbReference type="InterPro" id="IPR002528">
    <property type="entry name" value="MATE_fam"/>
</dbReference>
<sequence>MGSNHNNGTGAIVSADETDQSYEPLLLPKQPSGVAAVSSRLEEALSDTTLPWCRRITKATWIELNILFKLAAPAVIVYLLNNVTSMSTQILCGHLGNLQLAAASLGNNGIQVFAYGLMLGMGSAVETLCGQAYGAHKYDMLGVYLQRSTILLMVTGIPLTVIYAFCKPILILLGESTEIASAAALFVYGLIPQIFAYAANFPIQKFLQSQSIVAPSAYISGATFVVHVLLSWVVIFKLGGGLLGGALMLSFSWWVIVVAQFIYILVSDRCKHTWTGLSLKAFSNLWEFFKLSIASAVMLALETWYYQIIILIAGLLENAEIALDSLSVCMTISGWVYMISVGFNAAASVRVSNELGAGHPKSAAFAVVIVNLCSFLIAVLFAIAVLVFRHDISYIFTSGTTVSDAVAELSPLLALAIILNGVQPVLSGVAVGCGWQAFVAYVNVGCYYLIGIPLGVVLGFKLDFGVKGIWSGMIGGTVLQTIILLWFTFRTDWNKEVDKAQNRLATWDDTKAQPLND</sequence>
<evidence type="ECO:0000313" key="8">
    <source>
        <dbReference type="EMBL" id="OWM86347.1"/>
    </source>
</evidence>
<evidence type="ECO:0000256" key="4">
    <source>
        <dbReference type="ARBA" id="ARBA00022692"/>
    </source>
</evidence>
<evidence type="ECO:0000313" key="9">
    <source>
        <dbReference type="Proteomes" id="UP000197138"/>
    </source>
</evidence>
<keyword evidence="6 7" id="KW-0472">Membrane</keyword>
<dbReference type="GeneID" id="116208399"/>
<keyword evidence="4 7" id="KW-0812">Transmembrane</keyword>
<gene>
    <name evidence="11" type="primary">LOC116208399</name>
    <name evidence="8" type="ORF">CDL15_Pgr010689</name>
</gene>
<dbReference type="GO" id="GO:1990961">
    <property type="term" value="P:xenobiotic detoxification by transmembrane export across the plasma membrane"/>
    <property type="evidence" value="ECO:0007669"/>
    <property type="project" value="InterPro"/>
</dbReference>
<comment type="similarity">
    <text evidence="2 7">Belongs to the multi antimicrobial extrusion (MATE) (TC 2.A.66.1) family.</text>
</comment>
<dbReference type="GO" id="GO:0042910">
    <property type="term" value="F:xenobiotic transmembrane transporter activity"/>
    <property type="evidence" value="ECO:0007669"/>
    <property type="project" value="InterPro"/>
</dbReference>
<feature type="transmembrane region" description="Helical" evidence="7">
    <location>
        <begin position="468"/>
        <end position="489"/>
    </location>
</feature>
<proteinExistence type="inferred from homology"/>
<evidence type="ECO:0000313" key="10">
    <source>
        <dbReference type="Proteomes" id="UP000515151"/>
    </source>
</evidence>
<feature type="transmembrane region" description="Helical" evidence="7">
    <location>
        <begin position="61"/>
        <end position="80"/>
    </location>
</feature>
<comment type="subcellular location">
    <subcellularLocation>
        <location evidence="1">Membrane</location>
        <topology evidence="1">Multi-pass membrane protein</topology>
    </subcellularLocation>
</comment>
<dbReference type="CDD" id="cd13132">
    <property type="entry name" value="MATE_eukaryotic"/>
    <property type="match status" value="1"/>
</dbReference>
<reference evidence="11" key="4">
    <citation type="submission" date="2025-04" db="UniProtKB">
        <authorList>
            <consortium name="RefSeq"/>
        </authorList>
    </citation>
    <scope>IDENTIFICATION</scope>
    <source>
        <tissue evidence="11">Leaf</tissue>
    </source>
</reference>
<feature type="transmembrane region" description="Helical" evidence="7">
    <location>
        <begin position="179"/>
        <end position="200"/>
    </location>
</feature>
<evidence type="ECO:0000256" key="7">
    <source>
        <dbReference type="RuleBase" id="RU004914"/>
    </source>
</evidence>
<dbReference type="GO" id="GO:0015297">
    <property type="term" value="F:antiporter activity"/>
    <property type="evidence" value="ECO:0007669"/>
    <property type="project" value="InterPro"/>
</dbReference>
<evidence type="ECO:0000256" key="6">
    <source>
        <dbReference type="ARBA" id="ARBA00023136"/>
    </source>
</evidence>
<evidence type="ECO:0000256" key="3">
    <source>
        <dbReference type="ARBA" id="ARBA00022448"/>
    </source>
</evidence>
<evidence type="ECO:0000256" key="1">
    <source>
        <dbReference type="ARBA" id="ARBA00004141"/>
    </source>
</evidence>
<feature type="transmembrane region" description="Helical" evidence="7">
    <location>
        <begin position="438"/>
        <end position="462"/>
    </location>
</feature>
<feature type="transmembrane region" description="Helical" evidence="7">
    <location>
        <begin position="242"/>
        <end position="267"/>
    </location>
</feature>
<feature type="transmembrane region" description="Helical" evidence="7">
    <location>
        <begin position="409"/>
        <end position="431"/>
    </location>
</feature>
<dbReference type="OrthoDB" id="2126698at2759"/>
<feature type="transmembrane region" description="Helical" evidence="7">
    <location>
        <begin position="332"/>
        <end position="351"/>
    </location>
</feature>
<keyword evidence="10" id="KW-1185">Reference proteome</keyword>
<dbReference type="Proteomes" id="UP000515151">
    <property type="component" value="Chromosome 5"/>
</dbReference>
<reference evidence="9" key="1">
    <citation type="journal article" date="2017" name="Plant J.">
        <title>The pomegranate (Punica granatum L.) genome and the genomics of punicalagin biosynthesis.</title>
        <authorList>
            <person name="Qin G."/>
            <person name="Xu C."/>
            <person name="Ming R."/>
            <person name="Tang H."/>
            <person name="Guyot R."/>
            <person name="Kramer E.M."/>
            <person name="Hu Y."/>
            <person name="Yi X."/>
            <person name="Qi Y."/>
            <person name="Xu X."/>
            <person name="Gao Z."/>
            <person name="Pan H."/>
            <person name="Jian J."/>
            <person name="Tian Y."/>
            <person name="Yue Z."/>
            <person name="Xu Y."/>
        </authorList>
    </citation>
    <scope>NUCLEOTIDE SEQUENCE [LARGE SCALE GENOMIC DNA]</scope>
    <source>
        <strain evidence="9">cv. Dabenzi</strain>
    </source>
</reference>
<organism evidence="8 9">
    <name type="scientific">Punica granatum</name>
    <name type="common">Pomegranate</name>
    <dbReference type="NCBI Taxonomy" id="22663"/>
    <lineage>
        <taxon>Eukaryota</taxon>
        <taxon>Viridiplantae</taxon>
        <taxon>Streptophyta</taxon>
        <taxon>Embryophyta</taxon>
        <taxon>Tracheophyta</taxon>
        <taxon>Spermatophyta</taxon>
        <taxon>Magnoliopsida</taxon>
        <taxon>eudicotyledons</taxon>
        <taxon>Gunneridae</taxon>
        <taxon>Pentapetalae</taxon>
        <taxon>rosids</taxon>
        <taxon>malvids</taxon>
        <taxon>Myrtales</taxon>
        <taxon>Lythraceae</taxon>
        <taxon>Punica</taxon>
    </lineage>
</organism>
<evidence type="ECO:0000256" key="5">
    <source>
        <dbReference type="ARBA" id="ARBA00022989"/>
    </source>
</evidence>
<evidence type="ECO:0000313" key="11">
    <source>
        <dbReference type="RefSeq" id="XP_031397666.1"/>
    </source>
</evidence>
<feature type="transmembrane region" description="Helical" evidence="7">
    <location>
        <begin position="288"/>
        <end position="312"/>
    </location>
</feature>
<dbReference type="GO" id="GO:0016020">
    <property type="term" value="C:membrane"/>
    <property type="evidence" value="ECO:0007669"/>
    <property type="project" value="UniProtKB-SubCell"/>
</dbReference>
<protein>
    <recommendedName>
        <fullName evidence="7">Protein DETOXIFICATION</fullName>
    </recommendedName>
    <alternativeName>
        <fullName evidence="7">Multidrug and toxic compound extrusion protein</fullName>
    </alternativeName>
</protein>
<feature type="transmembrane region" description="Helical" evidence="7">
    <location>
        <begin position="150"/>
        <end position="173"/>
    </location>
</feature>
<accession>A0A218XMY7</accession>
<keyword evidence="5 7" id="KW-1133">Transmembrane helix</keyword>
<feature type="transmembrane region" description="Helical" evidence="7">
    <location>
        <begin position="112"/>
        <end position="129"/>
    </location>
</feature>
<reference evidence="10" key="3">
    <citation type="journal article" date="2020" name="Plant Biotechnol. J.">
        <title>The pomegranate (Punica granatum L.) draft genome dissects genetic divergence between soft- and hard-seeded cultivars.</title>
        <authorList>
            <person name="Luo X."/>
            <person name="Li H."/>
            <person name="Wu Z."/>
            <person name="Yao W."/>
            <person name="Zhao P."/>
            <person name="Cao D."/>
            <person name="Yu H."/>
            <person name="Li K."/>
            <person name="Poudel K."/>
            <person name="Zhao D."/>
            <person name="Zhang F."/>
            <person name="Xia X."/>
            <person name="Chen L."/>
            <person name="Wang Q."/>
            <person name="Jing D."/>
            <person name="Cao S."/>
        </authorList>
    </citation>
    <scope>NUCLEOTIDE SEQUENCE [LARGE SCALE GENOMIC DNA]</scope>
</reference>
<dbReference type="AlphaFoldDB" id="A0A218XMY7"/>
<dbReference type="NCBIfam" id="TIGR00797">
    <property type="entry name" value="matE"/>
    <property type="match status" value="1"/>
</dbReference>
<reference evidence="8" key="2">
    <citation type="submission" date="2017-06" db="EMBL/GenBank/DDBJ databases">
        <title>The pomegranate genome and the genomics of punicalagin biosynthesis.</title>
        <authorList>
            <person name="Xu C."/>
        </authorList>
    </citation>
    <scope>NUCLEOTIDE SEQUENCE [LARGE SCALE GENOMIC DNA]</scope>
    <source>
        <tissue evidence="8">Fresh leaf</tissue>
    </source>
</reference>
<dbReference type="PANTHER" id="PTHR11206">
    <property type="entry name" value="MULTIDRUG RESISTANCE PROTEIN"/>
    <property type="match status" value="1"/>
</dbReference>
<evidence type="ECO:0000256" key="2">
    <source>
        <dbReference type="ARBA" id="ARBA00010199"/>
    </source>
</evidence>
<dbReference type="InterPro" id="IPR045069">
    <property type="entry name" value="MATE_euk"/>
</dbReference>
<feature type="transmembrane region" description="Helical" evidence="7">
    <location>
        <begin position="212"/>
        <end position="236"/>
    </location>
</feature>